<dbReference type="InterPro" id="IPR015421">
    <property type="entry name" value="PyrdxlP-dep_Trfase_major"/>
</dbReference>
<dbReference type="Gene3D" id="3.90.1150.10">
    <property type="entry name" value="Aspartate Aminotransferase, domain 1"/>
    <property type="match status" value="1"/>
</dbReference>
<dbReference type="AlphaFoldDB" id="A0AAE3U5K0"/>
<dbReference type="RefSeq" id="WP_313977914.1">
    <property type="nucleotide sequence ID" value="NZ_JASJOS010000004.1"/>
</dbReference>
<dbReference type="GO" id="GO:0003961">
    <property type="term" value="F:O-acetylhomoserine aminocarboxypropyltransferase activity"/>
    <property type="evidence" value="ECO:0007669"/>
    <property type="project" value="TreeGrafter"/>
</dbReference>
<dbReference type="GO" id="GO:0005737">
    <property type="term" value="C:cytoplasm"/>
    <property type="evidence" value="ECO:0007669"/>
    <property type="project" value="TreeGrafter"/>
</dbReference>
<proteinExistence type="inferred from homology"/>
<comment type="similarity">
    <text evidence="2 6">Belongs to the trans-sulfuration enzymes family.</text>
</comment>
<gene>
    <name evidence="7" type="ORF">QNI16_10275</name>
</gene>
<dbReference type="FunFam" id="3.40.640.10:FF:000046">
    <property type="entry name" value="Cystathionine gamma-lyase"/>
    <property type="match status" value="1"/>
</dbReference>
<dbReference type="Pfam" id="PF01053">
    <property type="entry name" value="Cys_Met_Meta_PP"/>
    <property type="match status" value="1"/>
</dbReference>
<evidence type="ECO:0000256" key="4">
    <source>
        <dbReference type="ARBA" id="ARBA00022898"/>
    </source>
</evidence>
<evidence type="ECO:0000256" key="6">
    <source>
        <dbReference type="RuleBase" id="RU362118"/>
    </source>
</evidence>
<evidence type="ECO:0000256" key="3">
    <source>
        <dbReference type="ARBA" id="ARBA00022679"/>
    </source>
</evidence>
<dbReference type="InterPro" id="IPR015422">
    <property type="entry name" value="PyrdxlP-dep_Trfase_small"/>
</dbReference>
<dbReference type="PIRSF" id="PIRSF001434">
    <property type="entry name" value="CGS"/>
    <property type="match status" value="1"/>
</dbReference>
<dbReference type="SUPFAM" id="SSF53383">
    <property type="entry name" value="PLP-dependent transferases"/>
    <property type="match status" value="1"/>
</dbReference>
<evidence type="ECO:0000313" key="7">
    <source>
        <dbReference type="EMBL" id="MDJ1480869.1"/>
    </source>
</evidence>
<keyword evidence="3" id="KW-0808">Transferase</keyword>
<accession>A0AAE3U5K0</accession>
<dbReference type="InterPro" id="IPR000277">
    <property type="entry name" value="Cys/Met-Metab_PyrdxlP-dep_enz"/>
</dbReference>
<dbReference type="NCBIfam" id="NF004609">
    <property type="entry name" value="PRK05939.1"/>
    <property type="match status" value="1"/>
</dbReference>
<reference evidence="7" key="1">
    <citation type="submission" date="2023-05" db="EMBL/GenBank/DDBJ databases">
        <authorList>
            <person name="Zhang X."/>
        </authorList>
    </citation>
    <scope>NUCLEOTIDE SEQUENCE</scope>
    <source>
        <strain evidence="7">YF14B1</strain>
    </source>
</reference>
<dbReference type="EMBL" id="JASJOS010000004">
    <property type="protein sequence ID" value="MDJ1480869.1"/>
    <property type="molecule type" value="Genomic_DNA"/>
</dbReference>
<dbReference type="GO" id="GO:0030170">
    <property type="term" value="F:pyridoxal phosphate binding"/>
    <property type="evidence" value="ECO:0007669"/>
    <property type="project" value="InterPro"/>
</dbReference>
<dbReference type="GO" id="GO:0006535">
    <property type="term" value="P:cysteine biosynthetic process from serine"/>
    <property type="evidence" value="ECO:0007669"/>
    <property type="project" value="TreeGrafter"/>
</dbReference>
<sequence>MNSQKGFTTRTLHSDRLAKPEFGALHQPVHNAVTWGYEQVEDLVNVFQNKAKGYAYSRQGNPTVSALEHKITQMEQGLATVAFATGMAAVSATLLALLKAGDHIIASSYLFGNTRSLMQTFMGMGLQISFVDATDGEQIKDAYQPNTRMVFVETIANPATQIADLAVIGMFCQEKGLVYVVDNTMASPYLFSPKAVQASLIIHSLTKYIGGHGNALGGSVTDTGLYHWERFPNIAPILREQIKSELVGITQIRKRGLRDSGGTLSPEAAHHLSVGSETLALRMERACSNAMALAEYLQSQPLIAKVYYPGLSNHPQHTLATQLFKHPGALMSFALQDQVDCLAFLNQLQLVIKSSNLGDTRTLAIPVAQTIFYELGAERRAEMQIPESMIRLSVGIEDIEDLIGDFEQAFGKMA</sequence>
<dbReference type="GO" id="GO:0071269">
    <property type="term" value="P:L-homocysteine biosynthetic process"/>
    <property type="evidence" value="ECO:0007669"/>
    <property type="project" value="TreeGrafter"/>
</dbReference>
<dbReference type="Proteomes" id="UP001241110">
    <property type="component" value="Unassembled WGS sequence"/>
</dbReference>
<feature type="modified residue" description="N6-(pyridoxal phosphate)lysine" evidence="5">
    <location>
        <position position="207"/>
    </location>
</feature>
<keyword evidence="4 5" id="KW-0663">Pyridoxal phosphate</keyword>
<evidence type="ECO:0000256" key="1">
    <source>
        <dbReference type="ARBA" id="ARBA00001933"/>
    </source>
</evidence>
<dbReference type="InterPro" id="IPR015424">
    <property type="entry name" value="PyrdxlP-dep_Trfase"/>
</dbReference>
<dbReference type="Gene3D" id="3.40.640.10">
    <property type="entry name" value="Type I PLP-dependent aspartate aminotransferase-like (Major domain)"/>
    <property type="match status" value="1"/>
</dbReference>
<organism evidence="7 8">
    <name type="scientific">Xanthocytophaga flava</name>
    <dbReference type="NCBI Taxonomy" id="3048013"/>
    <lineage>
        <taxon>Bacteria</taxon>
        <taxon>Pseudomonadati</taxon>
        <taxon>Bacteroidota</taxon>
        <taxon>Cytophagia</taxon>
        <taxon>Cytophagales</taxon>
        <taxon>Rhodocytophagaceae</taxon>
        <taxon>Xanthocytophaga</taxon>
    </lineage>
</organism>
<name>A0AAE3U5K0_9BACT</name>
<dbReference type="InterPro" id="IPR006235">
    <property type="entry name" value="OAc-hSer/O-AcSer_sulfhydrylase"/>
</dbReference>
<comment type="cofactor">
    <cofactor evidence="1 6">
        <name>pyridoxal 5'-phosphate</name>
        <dbReference type="ChEBI" id="CHEBI:597326"/>
    </cofactor>
</comment>
<dbReference type="GO" id="GO:0004124">
    <property type="term" value="F:cysteine synthase activity"/>
    <property type="evidence" value="ECO:0007669"/>
    <property type="project" value="TreeGrafter"/>
</dbReference>
<evidence type="ECO:0000313" key="8">
    <source>
        <dbReference type="Proteomes" id="UP001241110"/>
    </source>
</evidence>
<evidence type="ECO:0000256" key="5">
    <source>
        <dbReference type="PIRSR" id="PIRSR001434-2"/>
    </source>
</evidence>
<evidence type="ECO:0000256" key="2">
    <source>
        <dbReference type="ARBA" id="ARBA00009077"/>
    </source>
</evidence>
<protein>
    <submittedName>
        <fullName evidence="7">Cystathionine gamma-synthase family protein</fullName>
    </submittedName>
</protein>
<dbReference type="GO" id="GO:0019346">
    <property type="term" value="P:transsulfuration"/>
    <property type="evidence" value="ECO:0007669"/>
    <property type="project" value="InterPro"/>
</dbReference>
<dbReference type="PANTHER" id="PTHR43797">
    <property type="entry name" value="HOMOCYSTEINE/CYSTEINE SYNTHASE"/>
    <property type="match status" value="1"/>
</dbReference>
<dbReference type="PANTHER" id="PTHR43797:SF2">
    <property type="entry name" value="HOMOCYSTEINE_CYSTEINE SYNTHASE"/>
    <property type="match status" value="1"/>
</dbReference>
<comment type="caution">
    <text evidence="7">The sequence shown here is derived from an EMBL/GenBank/DDBJ whole genome shotgun (WGS) entry which is preliminary data.</text>
</comment>